<reference evidence="3" key="1">
    <citation type="submission" date="2016-12" db="EMBL/GenBank/DDBJ databases">
        <title>Complete Genome Sequence of Beggiatoa leptomitiformis D-401.</title>
        <authorList>
            <person name="Fomenkov A."/>
            <person name="Vincze T."/>
            <person name="Grabovich M."/>
            <person name="Anton B.P."/>
            <person name="Dubinina G."/>
            <person name="Orlova M."/>
            <person name="Belousova E."/>
            <person name="Roberts R.J."/>
        </authorList>
    </citation>
    <scope>NUCLEOTIDE SEQUENCE [LARGE SCALE GENOMIC DNA]</scope>
    <source>
        <strain evidence="3">D-401</strain>
    </source>
</reference>
<sequence length="317" mass="32947">MSKTAIFRLVIGFFLAFCLNSVFAATIASEEGVITATAEGTSPTVEDEMASGTTVGTPTTIVVLRGGKQSVPLSVKSQPVIFKVTDEHGNPVSGVHVNFALQRNGSPVASTGLSSTTGVSNAGGVVSTRVQPTTVTGAYTVTAIVSDNLSLTASATLKVTASLPSLGNGAGVGRDGKSEQTGSLFGGGFSVNDGEFVKKGKQKLSDSCLVQGIITTDSADVGKQVDLIVVAAYVIPELNFSAFFVLDEVKGVVAWDLDMATLTAFKSDETLEDKQIVTIYDGQFVATGQLLVFYGYRLPNGKVVFNAEQVLDITIDP</sequence>
<dbReference type="InterPro" id="IPR013783">
    <property type="entry name" value="Ig-like_fold"/>
</dbReference>
<dbReference type="AlphaFoldDB" id="A0A2N9YIL7"/>
<evidence type="ECO:0008006" key="4">
    <source>
        <dbReference type="Google" id="ProtNLM"/>
    </source>
</evidence>
<evidence type="ECO:0000313" key="3">
    <source>
        <dbReference type="Proteomes" id="UP000234271"/>
    </source>
</evidence>
<dbReference type="STRING" id="288004.AL038_06645"/>
<dbReference type="RefSeq" id="WP_062150774.1">
    <property type="nucleotide sequence ID" value="NZ_CP012373.2"/>
</dbReference>
<name>A0A2N9YIL7_9GAMM</name>
<proteinExistence type="predicted"/>
<keyword evidence="1" id="KW-0732">Signal</keyword>
<dbReference type="Proteomes" id="UP000234271">
    <property type="component" value="Chromosome"/>
</dbReference>
<dbReference type="SUPFAM" id="SSF49373">
    <property type="entry name" value="Invasin/intimin cell-adhesion fragments"/>
    <property type="match status" value="1"/>
</dbReference>
<gene>
    <name evidence="2" type="ORF">BLE401_17660</name>
</gene>
<evidence type="ECO:0000313" key="2">
    <source>
        <dbReference type="EMBL" id="AUI70344.1"/>
    </source>
</evidence>
<dbReference type="EMBL" id="CP018889">
    <property type="protein sequence ID" value="AUI70344.1"/>
    <property type="molecule type" value="Genomic_DNA"/>
</dbReference>
<evidence type="ECO:0000256" key="1">
    <source>
        <dbReference type="SAM" id="SignalP"/>
    </source>
</evidence>
<feature type="chain" id="PRO_5014847982" description="Big-1 domain-containing protein" evidence="1">
    <location>
        <begin position="25"/>
        <end position="317"/>
    </location>
</feature>
<dbReference type="InterPro" id="IPR008964">
    <property type="entry name" value="Invasin/intimin_cell_adhesion"/>
</dbReference>
<feature type="signal peptide" evidence="1">
    <location>
        <begin position="1"/>
        <end position="24"/>
    </location>
</feature>
<dbReference type="KEGG" id="blep:AL038_06645"/>
<protein>
    <recommendedName>
        <fullName evidence="4">Big-1 domain-containing protein</fullName>
    </recommendedName>
</protein>
<dbReference type="Gene3D" id="2.60.40.10">
    <property type="entry name" value="Immunoglobulins"/>
    <property type="match status" value="1"/>
</dbReference>
<keyword evidence="3" id="KW-1185">Reference proteome</keyword>
<organism evidence="2 3">
    <name type="scientific">Beggiatoa leptomitoformis</name>
    <dbReference type="NCBI Taxonomy" id="288004"/>
    <lineage>
        <taxon>Bacteria</taxon>
        <taxon>Pseudomonadati</taxon>
        <taxon>Pseudomonadota</taxon>
        <taxon>Gammaproteobacteria</taxon>
        <taxon>Thiotrichales</taxon>
        <taxon>Thiotrichaceae</taxon>
        <taxon>Beggiatoa</taxon>
    </lineage>
</organism>
<accession>A0A2N9YIL7</accession>
<dbReference type="OrthoDB" id="5522233at2"/>